<dbReference type="OrthoDB" id="799111at2"/>
<keyword evidence="2" id="KW-1185">Reference proteome</keyword>
<dbReference type="AlphaFoldDB" id="A0A2R8A7W4"/>
<dbReference type="EMBL" id="OMKW01000001">
    <property type="protein sequence ID" value="SPF28321.1"/>
    <property type="molecule type" value="Genomic_DNA"/>
</dbReference>
<organism evidence="1 2">
    <name type="scientific">Pontivivens insulae</name>
    <dbReference type="NCBI Taxonomy" id="1639689"/>
    <lineage>
        <taxon>Bacteria</taxon>
        <taxon>Pseudomonadati</taxon>
        <taxon>Pseudomonadota</taxon>
        <taxon>Alphaproteobacteria</taxon>
        <taxon>Rhodobacterales</taxon>
        <taxon>Paracoccaceae</taxon>
        <taxon>Pontivivens</taxon>
    </lineage>
</organism>
<accession>A0A2R8A7W4</accession>
<name>A0A2R8A7W4_9RHOB</name>
<gene>
    <name evidence="1" type="ORF">POI8812_00619</name>
</gene>
<reference evidence="1 2" key="1">
    <citation type="submission" date="2018-03" db="EMBL/GenBank/DDBJ databases">
        <authorList>
            <person name="Keele B.F."/>
        </authorList>
    </citation>
    <scope>NUCLEOTIDE SEQUENCE [LARGE SCALE GENOMIC DNA]</scope>
    <source>
        <strain evidence="1 2">CeCT 8812</strain>
    </source>
</reference>
<dbReference type="Proteomes" id="UP000244932">
    <property type="component" value="Unassembled WGS sequence"/>
</dbReference>
<sequence>MFSPASGLNYRRFLRQMHARIPVEWYMEIGCRTGDTLAGVTAKTIGVDPFFRVEANVIRQKPVFMAFQQTSDEFFASKFLERNDVRLSLSFLDGMHLFEYLLRDFIGTERNSLHEGAILMHDCCPSTEEMTTRDLDNLPKGAWTGDVWKILPILQRWRPDLIVDVLDCSPTGIVIVRNLDPDNRVLEQNYDEIIATFSNEDGIDAARSAYLETFSYLGAREYLSGGGLFSTTDLHRKDDQKAPEYVTP</sequence>
<evidence type="ECO:0008006" key="3">
    <source>
        <dbReference type="Google" id="ProtNLM"/>
    </source>
</evidence>
<dbReference type="RefSeq" id="WP_146186109.1">
    <property type="nucleotide sequence ID" value="NZ_OMKW01000001.1"/>
</dbReference>
<evidence type="ECO:0000313" key="1">
    <source>
        <dbReference type="EMBL" id="SPF28321.1"/>
    </source>
</evidence>
<protein>
    <recommendedName>
        <fullName evidence="3">Class I SAM-dependent methyltransferase</fullName>
    </recommendedName>
</protein>
<proteinExistence type="predicted"/>
<evidence type="ECO:0000313" key="2">
    <source>
        <dbReference type="Proteomes" id="UP000244932"/>
    </source>
</evidence>